<evidence type="ECO:0000256" key="5">
    <source>
        <dbReference type="ARBA" id="ARBA00022729"/>
    </source>
</evidence>
<dbReference type="Gene3D" id="2.40.160.50">
    <property type="entry name" value="membrane protein fhac: a member of the omp85/tpsb transporter family"/>
    <property type="match status" value="1"/>
</dbReference>
<evidence type="ECO:0000313" key="12">
    <source>
        <dbReference type="EMBL" id="BCR05567.1"/>
    </source>
</evidence>
<dbReference type="InterPro" id="IPR039910">
    <property type="entry name" value="D15-like"/>
</dbReference>
<comment type="subunit">
    <text evidence="9">Interacts with TamB to form the translocation and assembly module (TAM).</text>
</comment>
<evidence type="ECO:0000256" key="4">
    <source>
        <dbReference type="ARBA" id="ARBA00022692"/>
    </source>
</evidence>
<dbReference type="PANTHER" id="PTHR12815">
    <property type="entry name" value="SORTING AND ASSEMBLY MACHINERY SAMM50 PROTEIN FAMILY MEMBER"/>
    <property type="match status" value="1"/>
</dbReference>
<evidence type="ECO:0000256" key="6">
    <source>
        <dbReference type="ARBA" id="ARBA00023136"/>
    </source>
</evidence>
<dbReference type="InterPro" id="IPR035243">
    <property type="entry name" value="TamA_POTRA_Dom_1"/>
</dbReference>
<comment type="subcellular location">
    <subcellularLocation>
        <location evidence="1">Cell outer membrane</location>
    </subcellularLocation>
</comment>
<sequence length="604" mass="67030">MVRRLYIIVSLWSLLILAALVLWPGMAGAQIPLLEDVPLLGAAEPVQVVVEGLEDDLLKNVQAALVVPSALVRDGVPDLRWLKRFERQVPQKVAAALAPFGYYDAEVTTRLEKTGDKRYLLEVEVTPGEPVRVTELHLDIEGAGANVKELRALVGRFPLERGAVLRHDLYEKGKGALKSRAIDLGYLDAEFSRHEVRVHRGERSAEIDLVLDTGAHFRFGDVLVHGAPDYPERFLLRYQAFKRGDDFSYARLGQTQLNFLDSDRFREVIVTPRKDLAEDREVPVDIKLVPSARRRLRPGVGYGTDTGPRVSLNYKDVNLFHLGHELKADLLIAQLRQSLVGSYTMPGYRNIESFTIFRVGYEHEDIDTFETESLFAEAERVRGFGKGRLGSVFLRLLQEKSSIGEEQNSSQMILPGVRFSRRRYNDPVRPSNGYFYSLESRGGHQVLGSDTGLLQFLVSGNALVSLPGRLSLITRVEAATSLQNEPLREFPVSLRFFAGGDQSVRGYSYKSLGPEDDNGDVVGGKNLAVGSIELERAIGESWGVAAFYDAGNAFNSFSSIKFFQGAGLGVRRYTAVGPIKVDLARQLGVADPSLKLHVSIGFGW</sequence>
<keyword evidence="7" id="KW-0998">Cell outer membrane</keyword>
<gene>
    <name evidence="12" type="ORF">DESUT3_26360</name>
</gene>
<comment type="similarity">
    <text evidence="2">Belongs to the TamA family.</text>
</comment>
<evidence type="ECO:0000256" key="2">
    <source>
        <dbReference type="ARBA" id="ARBA00010248"/>
    </source>
</evidence>
<accession>A0ABM8HUB3</accession>
<dbReference type="RefSeq" id="WP_221248984.1">
    <property type="nucleotide sequence ID" value="NZ_AP024355.1"/>
</dbReference>
<dbReference type="Proteomes" id="UP001319827">
    <property type="component" value="Chromosome"/>
</dbReference>
<dbReference type="Gene3D" id="3.10.20.310">
    <property type="entry name" value="membrane protein fhac"/>
    <property type="match status" value="3"/>
</dbReference>
<evidence type="ECO:0000256" key="7">
    <source>
        <dbReference type="ARBA" id="ARBA00023237"/>
    </source>
</evidence>
<evidence type="ECO:0000259" key="10">
    <source>
        <dbReference type="Pfam" id="PF01103"/>
    </source>
</evidence>
<evidence type="ECO:0000256" key="9">
    <source>
        <dbReference type="ARBA" id="ARBA00093548"/>
    </source>
</evidence>
<keyword evidence="6" id="KW-0472">Membrane</keyword>
<organism evidence="12 13">
    <name type="scientific">Desulfuromonas versatilis</name>
    <dbReference type="NCBI Taxonomy" id="2802975"/>
    <lineage>
        <taxon>Bacteria</taxon>
        <taxon>Pseudomonadati</taxon>
        <taxon>Thermodesulfobacteriota</taxon>
        <taxon>Desulfuromonadia</taxon>
        <taxon>Desulfuromonadales</taxon>
        <taxon>Desulfuromonadaceae</taxon>
        <taxon>Desulfuromonas</taxon>
    </lineage>
</organism>
<proteinExistence type="inferred from homology"/>
<name>A0ABM8HUB3_9BACT</name>
<feature type="domain" description="Bacterial surface antigen (D15)" evidence="10">
    <location>
        <begin position="357"/>
        <end position="591"/>
    </location>
</feature>
<evidence type="ECO:0000259" key="11">
    <source>
        <dbReference type="Pfam" id="PF17243"/>
    </source>
</evidence>
<dbReference type="Pfam" id="PF01103">
    <property type="entry name" value="Omp85"/>
    <property type="match status" value="1"/>
</dbReference>
<feature type="domain" description="TamA POTRA" evidence="11">
    <location>
        <begin position="48"/>
        <end position="127"/>
    </location>
</feature>
<keyword evidence="5" id="KW-0732">Signal</keyword>
<keyword evidence="13" id="KW-1185">Reference proteome</keyword>
<reference evidence="12 13" key="2">
    <citation type="journal article" date="2021" name="Int. J. Syst. Evol. Microbiol.">
        <title>Isolation and Polyphasic Characterization of Desulfuromonas versatilis sp. Nov., an Electrogenic Bacteria Capable of Versatile Metabolism Isolated from a Graphene Oxide-Reducing Enrichment Culture.</title>
        <authorList>
            <person name="Xie L."/>
            <person name="Yoshida N."/>
            <person name="Ishii S."/>
            <person name="Meng L."/>
        </authorList>
    </citation>
    <scope>NUCLEOTIDE SEQUENCE [LARGE SCALE GENOMIC DNA]</scope>
    <source>
        <strain evidence="12 13">NIT-T3</strain>
    </source>
</reference>
<evidence type="ECO:0000256" key="3">
    <source>
        <dbReference type="ARBA" id="ARBA00015419"/>
    </source>
</evidence>
<dbReference type="InterPro" id="IPR000184">
    <property type="entry name" value="Bac_surfAg_D15"/>
</dbReference>
<dbReference type="EMBL" id="AP024355">
    <property type="protein sequence ID" value="BCR05567.1"/>
    <property type="molecule type" value="Genomic_DNA"/>
</dbReference>
<reference evidence="12 13" key="1">
    <citation type="journal article" date="2016" name="C (Basel)">
        <title>Selective Growth of and Electricity Production by Marine Exoelectrogenic Bacteria in Self-Aggregated Hydrogel of Microbially Reduced Graphene Oxide.</title>
        <authorList>
            <person name="Yoshida N."/>
            <person name="Goto Y."/>
            <person name="Miyata Y."/>
        </authorList>
    </citation>
    <scope>NUCLEOTIDE SEQUENCE [LARGE SCALE GENOMIC DNA]</scope>
    <source>
        <strain evidence="12 13">NIT-T3</strain>
    </source>
</reference>
<evidence type="ECO:0000256" key="8">
    <source>
        <dbReference type="ARBA" id="ARBA00033063"/>
    </source>
</evidence>
<dbReference type="PANTHER" id="PTHR12815:SF47">
    <property type="entry name" value="TRANSLOCATION AND ASSEMBLY MODULE SUBUNIT TAMA"/>
    <property type="match status" value="1"/>
</dbReference>
<evidence type="ECO:0000313" key="13">
    <source>
        <dbReference type="Proteomes" id="UP001319827"/>
    </source>
</evidence>
<evidence type="ECO:0000256" key="1">
    <source>
        <dbReference type="ARBA" id="ARBA00004442"/>
    </source>
</evidence>
<keyword evidence="4" id="KW-0812">Transmembrane</keyword>
<protein>
    <recommendedName>
        <fullName evidence="3">Translocation and assembly module subunit TamA</fullName>
    </recommendedName>
    <alternativeName>
        <fullName evidence="8">Autotransporter assembly factor TamA</fullName>
    </alternativeName>
</protein>
<dbReference type="Pfam" id="PF17243">
    <property type="entry name" value="POTRA_TamA_1"/>
    <property type="match status" value="1"/>
</dbReference>